<dbReference type="EMBL" id="KQ414685">
    <property type="protein sequence ID" value="KOC63810.1"/>
    <property type="molecule type" value="Genomic_DNA"/>
</dbReference>
<dbReference type="STRING" id="597456.A0A0L7QYW6"/>
<reference evidence="5 6" key="1">
    <citation type="submission" date="2015-07" db="EMBL/GenBank/DDBJ databases">
        <title>The genome of Habropoda laboriosa.</title>
        <authorList>
            <person name="Pan H."/>
            <person name="Kapheim K."/>
        </authorList>
    </citation>
    <scope>NUCLEOTIDE SEQUENCE [LARGE SCALE GENOMIC DNA]</scope>
    <source>
        <strain evidence="5">0110345459</strain>
    </source>
</reference>
<keyword evidence="6" id="KW-1185">Reference proteome</keyword>
<gene>
    <name evidence="5" type="ORF">WH47_01140</name>
</gene>
<feature type="domain" description="AIMP2 thioredoxin-like" evidence="4">
    <location>
        <begin position="117"/>
        <end position="191"/>
    </location>
</feature>
<keyword evidence="2" id="KW-0963">Cytoplasm</keyword>
<dbReference type="InterPro" id="IPR041503">
    <property type="entry name" value="AIMP2_thioredoxin"/>
</dbReference>
<evidence type="ECO:0000313" key="5">
    <source>
        <dbReference type="EMBL" id="KOC63810.1"/>
    </source>
</evidence>
<dbReference type="InterPro" id="IPR042360">
    <property type="entry name" value="AIMP2"/>
</dbReference>
<dbReference type="Pfam" id="PF18569">
    <property type="entry name" value="Thioredoxin_16"/>
    <property type="match status" value="1"/>
</dbReference>
<dbReference type="AlphaFoldDB" id="A0A0L7QYW6"/>
<evidence type="ECO:0000256" key="3">
    <source>
        <dbReference type="ARBA" id="ARBA00022917"/>
    </source>
</evidence>
<dbReference type="PANTHER" id="PTHR13438:SF2">
    <property type="entry name" value="AMINOACYL TRNA SYNTHASE COMPLEX-INTERACTING MULTIFUNCTIONAL PROTEIN 2"/>
    <property type="match status" value="1"/>
</dbReference>
<dbReference type="OrthoDB" id="424586at2759"/>
<dbReference type="Gene3D" id="1.20.1050.130">
    <property type="match status" value="2"/>
</dbReference>
<dbReference type="GO" id="GO:0005737">
    <property type="term" value="C:cytoplasm"/>
    <property type="evidence" value="ECO:0007669"/>
    <property type="project" value="UniProtKB-SubCell"/>
</dbReference>
<evidence type="ECO:0000259" key="4">
    <source>
        <dbReference type="Pfam" id="PF18569"/>
    </source>
</evidence>
<evidence type="ECO:0000256" key="1">
    <source>
        <dbReference type="ARBA" id="ARBA00004496"/>
    </source>
</evidence>
<dbReference type="GO" id="GO:0017101">
    <property type="term" value="C:aminoacyl-tRNA synthetase multienzyme complex"/>
    <property type="evidence" value="ECO:0007669"/>
    <property type="project" value="InterPro"/>
</dbReference>
<organism evidence="5 6">
    <name type="scientific">Habropoda laboriosa</name>
    <dbReference type="NCBI Taxonomy" id="597456"/>
    <lineage>
        <taxon>Eukaryota</taxon>
        <taxon>Metazoa</taxon>
        <taxon>Ecdysozoa</taxon>
        <taxon>Arthropoda</taxon>
        <taxon>Hexapoda</taxon>
        <taxon>Insecta</taxon>
        <taxon>Pterygota</taxon>
        <taxon>Neoptera</taxon>
        <taxon>Endopterygota</taxon>
        <taxon>Hymenoptera</taxon>
        <taxon>Apocrita</taxon>
        <taxon>Aculeata</taxon>
        <taxon>Apoidea</taxon>
        <taxon>Anthophila</taxon>
        <taxon>Apidae</taxon>
        <taxon>Habropoda</taxon>
    </lineage>
</organism>
<dbReference type="GO" id="GO:0006412">
    <property type="term" value="P:translation"/>
    <property type="evidence" value="ECO:0007669"/>
    <property type="project" value="UniProtKB-KW"/>
</dbReference>
<protein>
    <submittedName>
        <fullName evidence="5">Aminoacyl tRNA synthase complex-interacting multifunctional protein 2</fullName>
    </submittedName>
</protein>
<proteinExistence type="predicted"/>
<dbReference type="Proteomes" id="UP000053825">
    <property type="component" value="Unassembled WGS sequence"/>
</dbReference>
<dbReference type="PANTHER" id="PTHR13438">
    <property type="entry name" value="AMINOACYL TRNA SYNTHASE COMPLEX-INTERACTING MULTIFUNCTIONAL PROTEIN"/>
    <property type="match status" value="1"/>
</dbReference>
<keyword evidence="3" id="KW-0648">Protein biosynthesis</keyword>
<accession>A0A0L7QYW6</accession>
<evidence type="ECO:0000256" key="2">
    <source>
        <dbReference type="ARBA" id="ARBA00022490"/>
    </source>
</evidence>
<sequence length="270" mass="31364">MRNEMTMYTLKPIVSLPQTLYHRKTMYEMRNIHEERSTDDHTEAENKIVPDITEQVISFLKSPLPEYNALEIRQEKILEQLAELKKQVLTLSDFLKQTNQVLLVDEKPKCQETIDVNLIINVNPKRPPYFISALQKIWTDTDIKVQTYVHSSVSQEGPISYQSTTTSSRKNIINLSVIWKDVEDLELVSGLHNYHIIGETNFLSIHFEKSSKKQQEILLLIASKVDTNWSDKKTPDVADIVAWCTIKQIFPKKYPSKLNKWFAACEKLLT</sequence>
<comment type="subcellular location">
    <subcellularLocation>
        <location evidence="1">Cytoplasm</location>
    </subcellularLocation>
</comment>
<evidence type="ECO:0000313" key="6">
    <source>
        <dbReference type="Proteomes" id="UP000053825"/>
    </source>
</evidence>
<name>A0A0L7QYW6_9HYME</name>